<dbReference type="EMBL" id="JAODUO010000311">
    <property type="protein sequence ID" value="KAK2183423.1"/>
    <property type="molecule type" value="Genomic_DNA"/>
</dbReference>
<dbReference type="GO" id="GO:0001653">
    <property type="term" value="F:peptide receptor activity"/>
    <property type="evidence" value="ECO:0007669"/>
    <property type="project" value="TreeGrafter"/>
</dbReference>
<dbReference type="GO" id="GO:0035556">
    <property type="term" value="P:intracellular signal transduction"/>
    <property type="evidence" value="ECO:0007669"/>
    <property type="project" value="InterPro"/>
</dbReference>
<evidence type="ECO:0000313" key="13">
    <source>
        <dbReference type="EMBL" id="KAK2183423.1"/>
    </source>
</evidence>
<keyword evidence="10" id="KW-0456">Lyase</keyword>
<evidence type="ECO:0000256" key="5">
    <source>
        <dbReference type="ARBA" id="ARBA00022729"/>
    </source>
</evidence>
<evidence type="ECO:0000256" key="1">
    <source>
        <dbReference type="ARBA" id="ARBA00004167"/>
    </source>
</evidence>
<name>A0AAD9L4W0_RIDPI</name>
<dbReference type="InterPro" id="IPR001054">
    <property type="entry name" value="A/G_cyclase"/>
</dbReference>
<dbReference type="InterPro" id="IPR013587">
    <property type="entry name" value="Nitrate/nitrite_sensing"/>
</dbReference>
<dbReference type="InterPro" id="IPR050401">
    <property type="entry name" value="Cyclic_nucleotide_synthase"/>
</dbReference>
<feature type="transmembrane region" description="Helical" evidence="11">
    <location>
        <begin position="328"/>
        <end position="353"/>
    </location>
</feature>
<feature type="domain" description="Guanylate cyclase" evidence="12">
    <location>
        <begin position="415"/>
        <end position="545"/>
    </location>
</feature>
<dbReference type="PANTHER" id="PTHR11920">
    <property type="entry name" value="GUANYLYL CYCLASE"/>
    <property type="match status" value="1"/>
</dbReference>
<dbReference type="Gene3D" id="3.30.70.1230">
    <property type="entry name" value="Nucleotide cyclase"/>
    <property type="match status" value="1"/>
</dbReference>
<dbReference type="CDD" id="cd07302">
    <property type="entry name" value="CHD"/>
    <property type="match status" value="1"/>
</dbReference>
<evidence type="ECO:0000256" key="3">
    <source>
        <dbReference type="ARBA" id="ARBA00022475"/>
    </source>
</evidence>
<comment type="subcellular location">
    <subcellularLocation>
        <location evidence="2">Cell membrane</location>
    </subcellularLocation>
    <subcellularLocation>
        <location evidence="1">Membrane</location>
        <topology evidence="1">Single-pass membrane protein</topology>
    </subcellularLocation>
</comment>
<keyword evidence="4 11" id="KW-0812">Transmembrane</keyword>
<feature type="transmembrane region" description="Helical" evidence="11">
    <location>
        <begin position="47"/>
        <end position="67"/>
    </location>
</feature>
<keyword evidence="7 11" id="KW-1133">Transmembrane helix</keyword>
<dbReference type="PROSITE" id="PS50125">
    <property type="entry name" value="GUANYLATE_CYCLASE_2"/>
    <property type="match status" value="1"/>
</dbReference>
<dbReference type="FunFam" id="3.30.70.1230:FF:000050">
    <property type="entry name" value="Guanylate cyclase"/>
    <property type="match status" value="1"/>
</dbReference>
<proteinExistence type="predicted"/>
<keyword evidence="5" id="KW-0732">Signal</keyword>
<reference evidence="13" key="1">
    <citation type="journal article" date="2023" name="Mol. Biol. Evol.">
        <title>Third-Generation Sequencing Reveals the Adaptive Role of the Epigenome in Three Deep-Sea Polychaetes.</title>
        <authorList>
            <person name="Perez M."/>
            <person name="Aroh O."/>
            <person name="Sun Y."/>
            <person name="Lan Y."/>
            <person name="Juniper S.K."/>
            <person name="Young C.R."/>
            <person name="Angers B."/>
            <person name="Qian P.Y."/>
        </authorList>
    </citation>
    <scope>NUCLEOTIDE SEQUENCE</scope>
    <source>
        <strain evidence="13">R07B-5</strain>
    </source>
</reference>
<dbReference type="PANTHER" id="PTHR11920:SF501">
    <property type="entry name" value="GUANYLATE CYCLASE 32E"/>
    <property type="match status" value="1"/>
</dbReference>
<dbReference type="GO" id="GO:0004383">
    <property type="term" value="F:guanylate cyclase activity"/>
    <property type="evidence" value="ECO:0007669"/>
    <property type="project" value="TreeGrafter"/>
</dbReference>
<evidence type="ECO:0000313" key="14">
    <source>
        <dbReference type="Proteomes" id="UP001209878"/>
    </source>
</evidence>
<evidence type="ECO:0000256" key="9">
    <source>
        <dbReference type="ARBA" id="ARBA00023180"/>
    </source>
</evidence>
<evidence type="ECO:0000259" key="12">
    <source>
        <dbReference type="PROSITE" id="PS50125"/>
    </source>
</evidence>
<dbReference type="Pfam" id="PF00211">
    <property type="entry name" value="Guanylate_cyc"/>
    <property type="match status" value="1"/>
</dbReference>
<dbReference type="GO" id="GO:0000166">
    <property type="term" value="F:nucleotide binding"/>
    <property type="evidence" value="ECO:0007669"/>
    <property type="project" value="UniProtKB-KW"/>
</dbReference>
<evidence type="ECO:0000256" key="10">
    <source>
        <dbReference type="ARBA" id="ARBA00023239"/>
    </source>
</evidence>
<dbReference type="Proteomes" id="UP001209878">
    <property type="component" value="Unassembled WGS sequence"/>
</dbReference>
<gene>
    <name evidence="13" type="ORF">NP493_312g01007</name>
</gene>
<accession>A0AAD9L4W0</accession>
<evidence type="ECO:0000256" key="6">
    <source>
        <dbReference type="ARBA" id="ARBA00022741"/>
    </source>
</evidence>
<keyword evidence="8 11" id="KW-0472">Membrane</keyword>
<evidence type="ECO:0000256" key="4">
    <source>
        <dbReference type="ARBA" id="ARBA00022692"/>
    </source>
</evidence>
<evidence type="ECO:0000256" key="2">
    <source>
        <dbReference type="ARBA" id="ARBA00004236"/>
    </source>
</evidence>
<evidence type="ECO:0000256" key="8">
    <source>
        <dbReference type="ARBA" id="ARBA00023136"/>
    </source>
</evidence>
<sequence length="608" mass="67229">MTMNTMFGSLSSMTSRISALSENEKPTCACQANPTTQTGRRLQLAQLLMLPMVNIIAVIVYTLVLTVNESRQLETSQVWTSSVRDGIDATYALRALQLERRVGVLWTLPNITSAAYPALADRNSVYEATDASLDNVTHWPGADKCGELLDLLPDHRLVSGRGGSDAATETTFYNGLARCIIDSLYEYVALHAIGSDLARYTCAFNALLELNDAADQLRLLGQSYYSKGVLSRAQHVSYIEYSAVITARFNETLDKVADLKERFSWRLRANDSLPLLADDVIRENIPTTPSVAAVVAWDRKCDNFSTVLDELTDAVGNVMSARSQDTHVAASALIIVLYALIIVAQLPIVTFLVNNALITMESIRNMVLIFASRTNDLKKEKRRAEVILSGMLPKAVAKDLRLGRAVHAQQYANATVFFSDIPDFVEISNKSEPMQIVTLLNNFYNFLDSKLEYYDVYKVETIGSIYMVVSGVPLRNGNRHVVEIATMALDILESTEDFVIPHLPGRQLVLRIGFHTGPCAAGVVGVKMPRYCLFGDSVNTASRMQSNGLAHKIHISEASHEELVKDGGFQMKLRGTLDIKGKGYMNTYWLLGRTPVAKPRVNVRIDTS</sequence>
<dbReference type="InterPro" id="IPR029787">
    <property type="entry name" value="Nucleotide_cyclase"/>
</dbReference>
<evidence type="ECO:0000256" key="11">
    <source>
        <dbReference type="SAM" id="Phobius"/>
    </source>
</evidence>
<evidence type="ECO:0000256" key="7">
    <source>
        <dbReference type="ARBA" id="ARBA00022989"/>
    </source>
</evidence>
<dbReference type="SMART" id="SM00044">
    <property type="entry name" value="CYCc"/>
    <property type="match status" value="1"/>
</dbReference>
<keyword evidence="3" id="KW-1003">Cell membrane</keyword>
<keyword evidence="14" id="KW-1185">Reference proteome</keyword>
<dbReference type="Pfam" id="PF08376">
    <property type="entry name" value="NIT"/>
    <property type="match status" value="1"/>
</dbReference>
<keyword evidence="6" id="KW-0547">Nucleotide-binding</keyword>
<dbReference type="GO" id="GO:0004016">
    <property type="term" value="F:adenylate cyclase activity"/>
    <property type="evidence" value="ECO:0007669"/>
    <property type="project" value="TreeGrafter"/>
</dbReference>
<dbReference type="GO" id="GO:0007168">
    <property type="term" value="P:receptor guanylyl cyclase signaling pathway"/>
    <property type="evidence" value="ECO:0007669"/>
    <property type="project" value="TreeGrafter"/>
</dbReference>
<dbReference type="GO" id="GO:0005886">
    <property type="term" value="C:plasma membrane"/>
    <property type="evidence" value="ECO:0007669"/>
    <property type="project" value="UniProtKB-SubCell"/>
</dbReference>
<organism evidence="13 14">
    <name type="scientific">Ridgeia piscesae</name>
    <name type="common">Tubeworm</name>
    <dbReference type="NCBI Taxonomy" id="27915"/>
    <lineage>
        <taxon>Eukaryota</taxon>
        <taxon>Metazoa</taxon>
        <taxon>Spiralia</taxon>
        <taxon>Lophotrochozoa</taxon>
        <taxon>Annelida</taxon>
        <taxon>Polychaeta</taxon>
        <taxon>Sedentaria</taxon>
        <taxon>Canalipalpata</taxon>
        <taxon>Sabellida</taxon>
        <taxon>Siboglinidae</taxon>
        <taxon>Ridgeia</taxon>
    </lineage>
</organism>
<dbReference type="SUPFAM" id="SSF55073">
    <property type="entry name" value="Nucleotide cyclase"/>
    <property type="match status" value="1"/>
</dbReference>
<protein>
    <recommendedName>
        <fullName evidence="12">Guanylate cyclase domain-containing protein</fullName>
    </recommendedName>
</protein>
<comment type="caution">
    <text evidence="13">The sequence shown here is derived from an EMBL/GenBank/DDBJ whole genome shotgun (WGS) entry which is preliminary data.</text>
</comment>
<dbReference type="AlphaFoldDB" id="A0AAD9L4W0"/>
<keyword evidence="9" id="KW-0325">Glycoprotein</keyword>